<dbReference type="GO" id="GO:0005886">
    <property type="term" value="C:plasma membrane"/>
    <property type="evidence" value="ECO:0007669"/>
    <property type="project" value="UniProtKB-SubCell"/>
</dbReference>
<dbReference type="Proteomes" id="UP000247696">
    <property type="component" value="Chromosome"/>
</dbReference>
<feature type="transmembrane region" description="Helical" evidence="6">
    <location>
        <begin position="21"/>
        <end position="47"/>
    </location>
</feature>
<sequence>MPRTTPRRFARTTPGHGMRTFVHILVNTAVANLATSFLWFGLTFWIYAETRNVIASGAVGAAYMLFVSACSMLFGTLVDRFDKKAVMVWATVFALGMFLIDLAFFAVAGADRLSDITQLWFWLFTAIMLAGAVVEQLRGIALSTTVTLLVPEERRANANGMVGTVQGLSMLVTSIFSGLSVGYLGMGWTMVIGTGILVPVLLHLASLTIREDATEDAAEGVADADSAASPTGLVDLRGGWAAVLAVPGLLALILFTTLNNLFGGLTMTLMDPYGIELFGVQGWGIGFAVAATGLFVGGGLVAAKGLGRNPVRTMLLCAASVGVVGALFTIRDAGWLFLLGSWLMMALIPAVEAAEQTVIQQVVPYRKQGRVFGFANTFEAATAPVVGLLVAPLAELWVIPYMETDAGRDAWSWLVGTGESRGIALVFVVGGVLCVLLSLAALCTPQYRLLRTEVTGGESGTARGVNAAGR</sequence>
<feature type="transmembrane region" description="Helical" evidence="6">
    <location>
        <begin position="282"/>
        <end position="301"/>
    </location>
</feature>
<dbReference type="EMBL" id="CP024988">
    <property type="protein sequence ID" value="AWT25108.1"/>
    <property type="molecule type" value="Genomic_DNA"/>
</dbReference>
<dbReference type="KEGG" id="cpre:Csp1_02820"/>
<name>A0A2Z3YMH5_9CORY</name>
<feature type="transmembrane region" description="Helical" evidence="6">
    <location>
        <begin position="422"/>
        <end position="442"/>
    </location>
</feature>
<dbReference type="SUPFAM" id="SSF103473">
    <property type="entry name" value="MFS general substrate transporter"/>
    <property type="match status" value="1"/>
</dbReference>
<comment type="subcellular location">
    <subcellularLocation>
        <location evidence="1">Cell membrane</location>
        <topology evidence="1">Multi-pass membrane protein</topology>
    </subcellularLocation>
</comment>
<feature type="transmembrane region" description="Helical" evidence="6">
    <location>
        <begin position="240"/>
        <end position="262"/>
    </location>
</feature>
<feature type="transmembrane region" description="Helical" evidence="6">
    <location>
        <begin position="336"/>
        <end position="359"/>
    </location>
</feature>
<gene>
    <name evidence="8" type="ORF">Csp1_02820</name>
</gene>
<evidence type="ECO:0000313" key="9">
    <source>
        <dbReference type="Proteomes" id="UP000247696"/>
    </source>
</evidence>
<dbReference type="PROSITE" id="PS50850">
    <property type="entry name" value="MFS"/>
    <property type="match status" value="1"/>
</dbReference>
<dbReference type="InterPro" id="IPR011701">
    <property type="entry name" value="MFS"/>
</dbReference>
<keyword evidence="2" id="KW-1003">Cell membrane</keyword>
<feature type="transmembrane region" description="Helical" evidence="6">
    <location>
        <begin position="158"/>
        <end position="179"/>
    </location>
</feature>
<evidence type="ECO:0000256" key="5">
    <source>
        <dbReference type="ARBA" id="ARBA00023136"/>
    </source>
</evidence>
<evidence type="ECO:0000256" key="2">
    <source>
        <dbReference type="ARBA" id="ARBA00022475"/>
    </source>
</evidence>
<keyword evidence="9" id="KW-1185">Reference proteome</keyword>
<dbReference type="PANTHER" id="PTHR23513:SF6">
    <property type="entry name" value="MAJOR FACILITATOR SUPERFAMILY ASSOCIATED DOMAIN-CONTAINING PROTEIN"/>
    <property type="match status" value="1"/>
</dbReference>
<feature type="transmembrane region" description="Helical" evidence="6">
    <location>
        <begin position="86"/>
        <end position="107"/>
    </location>
</feature>
<organism evidence="8 9">
    <name type="scientific">Corynebacterium provencense</name>
    <dbReference type="NCBI Taxonomy" id="1737425"/>
    <lineage>
        <taxon>Bacteria</taxon>
        <taxon>Bacillati</taxon>
        <taxon>Actinomycetota</taxon>
        <taxon>Actinomycetes</taxon>
        <taxon>Mycobacteriales</taxon>
        <taxon>Corynebacteriaceae</taxon>
        <taxon>Corynebacterium</taxon>
    </lineage>
</organism>
<proteinExistence type="predicted"/>
<evidence type="ECO:0000256" key="3">
    <source>
        <dbReference type="ARBA" id="ARBA00022692"/>
    </source>
</evidence>
<protein>
    <recommendedName>
        <fullName evidence="7">Major facilitator superfamily (MFS) profile domain-containing protein</fullName>
    </recommendedName>
</protein>
<accession>A0A2Z3YMH5</accession>
<keyword evidence="5 6" id="KW-0472">Membrane</keyword>
<dbReference type="OrthoDB" id="7441468at2"/>
<feature type="transmembrane region" description="Helical" evidence="6">
    <location>
        <begin position="185"/>
        <end position="205"/>
    </location>
</feature>
<dbReference type="InterPro" id="IPR020846">
    <property type="entry name" value="MFS_dom"/>
</dbReference>
<dbReference type="Pfam" id="PF07690">
    <property type="entry name" value="MFS_1"/>
    <property type="match status" value="1"/>
</dbReference>
<reference evidence="9" key="1">
    <citation type="submission" date="2017-11" db="EMBL/GenBank/DDBJ databases">
        <title>Otitis media/interna in a cat caused by the recently described species Corynebacterium provencense.</title>
        <authorList>
            <person name="Kittl S."/>
            <person name="Brodard I."/>
            <person name="Rychener L."/>
            <person name="Jores J."/>
            <person name="Roosje P."/>
            <person name="Gobeli Brawand S."/>
        </authorList>
    </citation>
    <scope>NUCLEOTIDE SEQUENCE [LARGE SCALE GENOMIC DNA]</scope>
    <source>
        <strain evidence="9">17KM38</strain>
    </source>
</reference>
<feature type="transmembrane region" description="Helical" evidence="6">
    <location>
        <begin position="380"/>
        <end position="402"/>
    </location>
</feature>
<dbReference type="AlphaFoldDB" id="A0A2Z3YMH5"/>
<keyword evidence="4 6" id="KW-1133">Transmembrane helix</keyword>
<dbReference type="InterPro" id="IPR036259">
    <property type="entry name" value="MFS_trans_sf"/>
</dbReference>
<keyword evidence="3 6" id="KW-0812">Transmembrane</keyword>
<feature type="transmembrane region" description="Helical" evidence="6">
    <location>
        <begin position="53"/>
        <end position="74"/>
    </location>
</feature>
<dbReference type="STRING" id="1737425.GCA_900049755_02367"/>
<dbReference type="PANTHER" id="PTHR23513">
    <property type="entry name" value="INTEGRAL MEMBRANE EFFLUX PROTEIN-RELATED"/>
    <property type="match status" value="1"/>
</dbReference>
<evidence type="ECO:0000256" key="6">
    <source>
        <dbReference type="SAM" id="Phobius"/>
    </source>
</evidence>
<dbReference type="GO" id="GO:0022857">
    <property type="term" value="F:transmembrane transporter activity"/>
    <property type="evidence" value="ECO:0007669"/>
    <property type="project" value="InterPro"/>
</dbReference>
<feature type="domain" description="Major facilitator superfamily (MFS) profile" evidence="7">
    <location>
        <begin position="1"/>
        <end position="448"/>
    </location>
</feature>
<feature type="transmembrane region" description="Helical" evidence="6">
    <location>
        <begin position="313"/>
        <end position="330"/>
    </location>
</feature>
<dbReference type="RefSeq" id="WP_110480887.1">
    <property type="nucleotide sequence ID" value="NZ_CP024988.1"/>
</dbReference>
<dbReference type="CDD" id="cd06173">
    <property type="entry name" value="MFS_MefA_like"/>
    <property type="match status" value="1"/>
</dbReference>
<evidence type="ECO:0000259" key="7">
    <source>
        <dbReference type="PROSITE" id="PS50850"/>
    </source>
</evidence>
<feature type="transmembrane region" description="Helical" evidence="6">
    <location>
        <begin position="119"/>
        <end position="137"/>
    </location>
</feature>
<evidence type="ECO:0000256" key="1">
    <source>
        <dbReference type="ARBA" id="ARBA00004651"/>
    </source>
</evidence>
<evidence type="ECO:0000313" key="8">
    <source>
        <dbReference type="EMBL" id="AWT25108.1"/>
    </source>
</evidence>
<dbReference type="Gene3D" id="1.20.1250.20">
    <property type="entry name" value="MFS general substrate transporter like domains"/>
    <property type="match status" value="1"/>
</dbReference>
<evidence type="ECO:0000256" key="4">
    <source>
        <dbReference type="ARBA" id="ARBA00022989"/>
    </source>
</evidence>